<dbReference type="Gene3D" id="3.40.1350.10">
    <property type="match status" value="1"/>
</dbReference>
<evidence type="ECO:0000313" key="4">
    <source>
        <dbReference type="Proteomes" id="UP000323426"/>
    </source>
</evidence>
<accession>A0A5M6D2D0</accession>
<dbReference type="Proteomes" id="UP000323426">
    <property type="component" value="Unassembled WGS sequence"/>
</dbReference>
<protein>
    <submittedName>
        <fullName evidence="3">DUF1016 domain-containing protein</fullName>
    </submittedName>
</protein>
<gene>
    <name evidence="3" type="ORF">F0145_20055</name>
</gene>
<comment type="caution">
    <text evidence="3">The sequence shown here is derived from an EMBL/GenBank/DDBJ whole genome shotgun (WGS) entry which is preliminary data.</text>
</comment>
<dbReference type="Pfam" id="PF06250">
    <property type="entry name" value="YhcG_C"/>
    <property type="match status" value="1"/>
</dbReference>
<dbReference type="GO" id="GO:0003676">
    <property type="term" value="F:nucleic acid binding"/>
    <property type="evidence" value="ECO:0007669"/>
    <property type="project" value="InterPro"/>
</dbReference>
<dbReference type="InterPro" id="IPR053148">
    <property type="entry name" value="PD-DEXK-like_domain"/>
</dbReference>
<dbReference type="Pfam" id="PF17761">
    <property type="entry name" value="DUF1016_N"/>
    <property type="match status" value="1"/>
</dbReference>
<dbReference type="AlphaFoldDB" id="A0A5M6D2D0"/>
<evidence type="ECO:0000259" key="2">
    <source>
        <dbReference type="Pfam" id="PF17761"/>
    </source>
</evidence>
<dbReference type="EMBL" id="VWSF01000020">
    <property type="protein sequence ID" value="KAA5541667.1"/>
    <property type="molecule type" value="Genomic_DNA"/>
</dbReference>
<feature type="domain" description="YhcG PDDEXK nuclease" evidence="1">
    <location>
        <begin position="83"/>
        <end position="225"/>
    </location>
</feature>
<organism evidence="3 4">
    <name type="scientific">Adhaeribacter rhizoryzae</name>
    <dbReference type="NCBI Taxonomy" id="2607907"/>
    <lineage>
        <taxon>Bacteria</taxon>
        <taxon>Pseudomonadati</taxon>
        <taxon>Bacteroidota</taxon>
        <taxon>Cytophagia</taxon>
        <taxon>Cytophagales</taxon>
        <taxon>Hymenobacteraceae</taxon>
        <taxon>Adhaeribacter</taxon>
    </lineage>
</organism>
<dbReference type="PANTHER" id="PTHR30547">
    <property type="entry name" value="UNCHARACTERIZED PROTEIN YHCG-RELATED"/>
    <property type="match status" value="1"/>
</dbReference>
<evidence type="ECO:0000313" key="3">
    <source>
        <dbReference type="EMBL" id="KAA5541667.1"/>
    </source>
</evidence>
<feature type="domain" description="YhcG N-terminal" evidence="2">
    <location>
        <begin position="2"/>
        <end position="54"/>
    </location>
</feature>
<evidence type="ECO:0000259" key="1">
    <source>
        <dbReference type="Pfam" id="PF06250"/>
    </source>
</evidence>
<dbReference type="InterPro" id="IPR041527">
    <property type="entry name" value="YhcG_N"/>
</dbReference>
<dbReference type="PANTHER" id="PTHR30547:SF5">
    <property type="entry name" value="NUCLEASE YHCG-RELATED"/>
    <property type="match status" value="1"/>
</dbReference>
<keyword evidence="4" id="KW-1185">Reference proteome</keyword>
<sequence length="250" mass="29444">MLTTLSSKLSWSHLVEIIKLKDALKREFYLTMYANKGWSVRELGRRINSLLFEQTAISKKPADTIYHDLKHLREARVMSVDLFLKDPYMLDFLGLENTFAEKDLETAILVKLQHFILEFGSDFAVLARQKRITIDQEDYYMDLLFYHRKLKRLVAIELKLGKFKPEYKSQLELYLRWLNKYERQEGENPPLGLLLCAEKSDEMIELLKLDKSGIHVATYLTELPPLDWLRAKLHKSIEEAQNRLNPPAEE</sequence>
<name>A0A5M6D2D0_9BACT</name>
<proteinExistence type="predicted"/>
<reference evidence="3 4" key="1">
    <citation type="submission" date="2019-09" db="EMBL/GenBank/DDBJ databases">
        <title>Genome sequence and assembly of Adhaeribacter sp.</title>
        <authorList>
            <person name="Chhetri G."/>
        </authorList>
    </citation>
    <scope>NUCLEOTIDE SEQUENCE [LARGE SCALE GENOMIC DNA]</scope>
    <source>
        <strain evidence="3 4">DK36</strain>
    </source>
</reference>
<dbReference type="InterPro" id="IPR011856">
    <property type="entry name" value="tRNA_endonuc-like_dom_sf"/>
</dbReference>
<dbReference type="InterPro" id="IPR009362">
    <property type="entry name" value="YhcG_C"/>
</dbReference>